<evidence type="ECO:0000259" key="11">
    <source>
        <dbReference type="PROSITE" id="PS50111"/>
    </source>
</evidence>
<evidence type="ECO:0000256" key="3">
    <source>
        <dbReference type="ARBA" id="ARBA00022500"/>
    </source>
</evidence>
<dbReference type="CDD" id="cd18773">
    <property type="entry name" value="PDC1_HK_sensor"/>
    <property type="match status" value="1"/>
</dbReference>
<dbReference type="InterPro" id="IPR004090">
    <property type="entry name" value="Chemotax_Me-accpt_rcpt"/>
</dbReference>
<dbReference type="CDD" id="cd06225">
    <property type="entry name" value="HAMP"/>
    <property type="match status" value="1"/>
</dbReference>
<name>A0A939BQD1_9FIRM</name>
<keyword evidence="14" id="KW-1185">Reference proteome</keyword>
<keyword evidence="7 9" id="KW-0807">Transducer</keyword>
<comment type="caution">
    <text evidence="13">The sequence shown here is derived from an EMBL/GenBank/DDBJ whole genome shotgun (WGS) entry which is preliminary data.</text>
</comment>
<dbReference type="PANTHER" id="PTHR32089">
    <property type="entry name" value="METHYL-ACCEPTING CHEMOTAXIS PROTEIN MCPB"/>
    <property type="match status" value="1"/>
</dbReference>
<comment type="similarity">
    <text evidence="8">Belongs to the methyl-accepting chemotaxis (MCP) protein family.</text>
</comment>
<dbReference type="GO" id="GO:0006935">
    <property type="term" value="P:chemotaxis"/>
    <property type="evidence" value="ECO:0007669"/>
    <property type="project" value="UniProtKB-KW"/>
</dbReference>
<dbReference type="Pfam" id="PF00672">
    <property type="entry name" value="HAMP"/>
    <property type="match status" value="1"/>
</dbReference>
<dbReference type="Gene3D" id="3.30.450.20">
    <property type="entry name" value="PAS domain"/>
    <property type="match status" value="2"/>
</dbReference>
<dbReference type="CDD" id="cd12912">
    <property type="entry name" value="PDC2_MCP_like"/>
    <property type="match status" value="1"/>
</dbReference>
<accession>A0A939BQD1</accession>
<evidence type="ECO:0000256" key="7">
    <source>
        <dbReference type="ARBA" id="ARBA00023224"/>
    </source>
</evidence>
<dbReference type="InterPro" id="IPR033479">
    <property type="entry name" value="dCache_1"/>
</dbReference>
<evidence type="ECO:0000259" key="12">
    <source>
        <dbReference type="PROSITE" id="PS50885"/>
    </source>
</evidence>
<dbReference type="PANTHER" id="PTHR32089:SF112">
    <property type="entry name" value="LYSOZYME-LIKE PROTEIN-RELATED"/>
    <property type="match status" value="1"/>
</dbReference>
<dbReference type="PROSITE" id="PS50111">
    <property type="entry name" value="CHEMOTAXIS_TRANSDUC_2"/>
    <property type="match status" value="1"/>
</dbReference>
<dbReference type="PROSITE" id="PS50885">
    <property type="entry name" value="HAMP"/>
    <property type="match status" value="1"/>
</dbReference>
<reference evidence="13" key="1">
    <citation type="submission" date="2021-01" db="EMBL/GenBank/DDBJ databases">
        <title>Genomic Encyclopedia of Type Strains, Phase IV (KMG-IV): sequencing the most valuable type-strain genomes for metagenomic binning, comparative biology and taxonomic classification.</title>
        <authorList>
            <person name="Goeker M."/>
        </authorList>
    </citation>
    <scope>NUCLEOTIDE SEQUENCE</scope>
    <source>
        <strain evidence="13">DSM 23230</strain>
    </source>
</reference>
<gene>
    <name evidence="13" type="ORF">JOC47_002877</name>
</gene>
<evidence type="ECO:0000256" key="10">
    <source>
        <dbReference type="SAM" id="Phobius"/>
    </source>
</evidence>
<dbReference type="Proteomes" id="UP000774000">
    <property type="component" value="Unassembled WGS sequence"/>
</dbReference>
<feature type="transmembrane region" description="Helical" evidence="10">
    <location>
        <begin position="25"/>
        <end position="46"/>
    </location>
</feature>
<dbReference type="SUPFAM" id="SSF103190">
    <property type="entry name" value="Sensory domain-like"/>
    <property type="match status" value="1"/>
</dbReference>
<evidence type="ECO:0000313" key="13">
    <source>
        <dbReference type="EMBL" id="MBM7558008.1"/>
    </source>
</evidence>
<comment type="subcellular location">
    <subcellularLocation>
        <location evidence="1">Cell membrane</location>
        <topology evidence="1">Multi-pass membrane protein</topology>
    </subcellularLocation>
</comment>
<feature type="domain" description="Methyl-accepting transducer" evidence="11">
    <location>
        <begin position="364"/>
        <end position="600"/>
    </location>
</feature>
<dbReference type="Pfam" id="PF02743">
    <property type="entry name" value="dCache_1"/>
    <property type="match status" value="1"/>
</dbReference>
<feature type="transmembrane region" description="Helical" evidence="10">
    <location>
        <begin position="293"/>
        <end position="311"/>
    </location>
</feature>
<dbReference type="GO" id="GO:0007165">
    <property type="term" value="P:signal transduction"/>
    <property type="evidence" value="ECO:0007669"/>
    <property type="project" value="UniProtKB-KW"/>
</dbReference>
<dbReference type="SMART" id="SM00304">
    <property type="entry name" value="HAMP"/>
    <property type="match status" value="2"/>
</dbReference>
<evidence type="ECO:0000256" key="4">
    <source>
        <dbReference type="ARBA" id="ARBA00022692"/>
    </source>
</evidence>
<sequence>MSEIEQEESSEQINWKDSLVTKVNGAIIIVLIILIAGLGFLINNIVSNEITESAQERNIEIAKGLEKEAEAFFNEGATLIKALSYNKAVKENNIKKMKEIFAQAKEDNSYFSALYLGTKAGKMHTYPELNLPSDYDPRQRPWYKKAQSEKQVVWSDVYIDADSNKPIITVAVPIMNSNGDFIGVLGGDVSLATLSNAVINRKIGENGYAYMVNKKGELLAHPDQEKVNNNFDLAQVFNIKQALDKENGHLEYKYQGKFKLASYTEVPTIEGAIFAQAPFSEVYQARSEIRKSILIFSFIIIIGLSVLIYYINKKYLLKPIEIMTEQITQVANGNLDIDTEIDSKNELGKLEDSLVDMTDQLREVIVNLSNNIEDLSAYSQQLSASAQEGNATIETTNDLIEDMSSRIQQISASAEEVTSFAQESNAQTDLGREKIGKTVANIKEINHSVDETVDIINDLDQTSEEIGQIVELITNIAEQTNLLALNAAIEAARAGEHGQGFAVVAEEIRELAEDTSDATDKISGLINKTQEKSETGLKAIKKVKNKAEAGQKIAEETDEVFTEIEEAAEETSGQIEQTASAAQDLAQNSDDISDAADDIENMSTEISHSSQELASMAQELQGLIEKFEV</sequence>
<feature type="domain" description="HAMP" evidence="12">
    <location>
        <begin position="314"/>
        <end position="366"/>
    </location>
</feature>
<dbReference type="Gene3D" id="1.10.287.950">
    <property type="entry name" value="Methyl-accepting chemotaxis protein"/>
    <property type="match status" value="1"/>
</dbReference>
<keyword evidence="5 10" id="KW-1133">Transmembrane helix</keyword>
<evidence type="ECO:0000256" key="9">
    <source>
        <dbReference type="PROSITE-ProRule" id="PRU00284"/>
    </source>
</evidence>
<evidence type="ECO:0000313" key="14">
    <source>
        <dbReference type="Proteomes" id="UP000774000"/>
    </source>
</evidence>
<evidence type="ECO:0000256" key="8">
    <source>
        <dbReference type="ARBA" id="ARBA00029447"/>
    </source>
</evidence>
<dbReference type="GO" id="GO:0004888">
    <property type="term" value="F:transmembrane signaling receptor activity"/>
    <property type="evidence" value="ECO:0007669"/>
    <property type="project" value="InterPro"/>
</dbReference>
<dbReference type="EMBL" id="JAFBDQ010000022">
    <property type="protein sequence ID" value="MBM7558008.1"/>
    <property type="molecule type" value="Genomic_DNA"/>
</dbReference>
<protein>
    <submittedName>
        <fullName evidence="13">Methyl-accepting chemotaxis protein</fullName>
    </submittedName>
</protein>
<keyword evidence="4 10" id="KW-0812">Transmembrane</keyword>
<dbReference type="InterPro" id="IPR004089">
    <property type="entry name" value="MCPsignal_dom"/>
</dbReference>
<organism evidence="13 14">
    <name type="scientific">Halanaerobacter jeridensis</name>
    <dbReference type="NCBI Taxonomy" id="706427"/>
    <lineage>
        <taxon>Bacteria</taxon>
        <taxon>Bacillati</taxon>
        <taxon>Bacillota</taxon>
        <taxon>Clostridia</taxon>
        <taxon>Halanaerobiales</taxon>
        <taxon>Halobacteroidaceae</taxon>
        <taxon>Halanaerobacter</taxon>
    </lineage>
</organism>
<dbReference type="AlphaFoldDB" id="A0A939BQD1"/>
<evidence type="ECO:0000256" key="2">
    <source>
        <dbReference type="ARBA" id="ARBA00022475"/>
    </source>
</evidence>
<dbReference type="InterPro" id="IPR003660">
    <property type="entry name" value="HAMP_dom"/>
</dbReference>
<dbReference type="SUPFAM" id="SSF58104">
    <property type="entry name" value="Methyl-accepting chemotaxis protein (MCP) signaling domain"/>
    <property type="match status" value="1"/>
</dbReference>
<keyword evidence="6 10" id="KW-0472">Membrane</keyword>
<keyword evidence="3" id="KW-0145">Chemotaxis</keyword>
<evidence type="ECO:0000256" key="1">
    <source>
        <dbReference type="ARBA" id="ARBA00004651"/>
    </source>
</evidence>
<dbReference type="Pfam" id="PF00015">
    <property type="entry name" value="MCPsignal"/>
    <property type="match status" value="1"/>
</dbReference>
<dbReference type="PRINTS" id="PR00260">
    <property type="entry name" value="CHEMTRNSDUCR"/>
</dbReference>
<evidence type="ECO:0000256" key="6">
    <source>
        <dbReference type="ARBA" id="ARBA00023136"/>
    </source>
</evidence>
<keyword evidence="2" id="KW-1003">Cell membrane</keyword>
<dbReference type="InterPro" id="IPR029151">
    <property type="entry name" value="Sensor-like_sf"/>
</dbReference>
<dbReference type="CDD" id="cd11386">
    <property type="entry name" value="MCP_signal"/>
    <property type="match status" value="1"/>
</dbReference>
<proteinExistence type="inferred from homology"/>
<dbReference type="RefSeq" id="WP_204702968.1">
    <property type="nucleotide sequence ID" value="NZ_JAFBDQ010000022.1"/>
</dbReference>
<dbReference type="GO" id="GO:0005886">
    <property type="term" value="C:plasma membrane"/>
    <property type="evidence" value="ECO:0007669"/>
    <property type="project" value="UniProtKB-SubCell"/>
</dbReference>
<evidence type="ECO:0000256" key="5">
    <source>
        <dbReference type="ARBA" id="ARBA00022989"/>
    </source>
</evidence>
<dbReference type="SMART" id="SM00283">
    <property type="entry name" value="MA"/>
    <property type="match status" value="1"/>
</dbReference>